<dbReference type="Proteomes" id="UP001329313">
    <property type="component" value="Chromosome"/>
</dbReference>
<protein>
    <recommendedName>
        <fullName evidence="4">Transposase</fullName>
    </recommendedName>
</protein>
<keyword evidence="3" id="KW-1185">Reference proteome</keyword>
<organism evidence="2 3">
    <name type="scientific">Microbacterium limosum</name>
    <dbReference type="NCBI Taxonomy" id="3079935"/>
    <lineage>
        <taxon>Bacteria</taxon>
        <taxon>Bacillati</taxon>
        <taxon>Actinomycetota</taxon>
        <taxon>Actinomycetes</taxon>
        <taxon>Micrococcales</taxon>
        <taxon>Microbacteriaceae</taxon>
        <taxon>Microbacterium</taxon>
    </lineage>
</organism>
<evidence type="ECO:0000256" key="1">
    <source>
        <dbReference type="SAM" id="MobiDB-lite"/>
    </source>
</evidence>
<feature type="region of interest" description="Disordered" evidence="1">
    <location>
        <begin position="74"/>
        <end position="102"/>
    </location>
</feature>
<accession>A0AAU0MFZ6</accession>
<dbReference type="EMBL" id="CP137080">
    <property type="protein sequence ID" value="WOQ69382.1"/>
    <property type="molecule type" value="Genomic_DNA"/>
</dbReference>
<name>A0AAU0MFZ6_9MICO</name>
<evidence type="ECO:0000313" key="3">
    <source>
        <dbReference type="Proteomes" id="UP001329313"/>
    </source>
</evidence>
<dbReference type="KEGG" id="mliy:RYJ27_11870"/>
<proteinExistence type="predicted"/>
<evidence type="ECO:0008006" key="4">
    <source>
        <dbReference type="Google" id="ProtNLM"/>
    </source>
</evidence>
<dbReference type="RefSeq" id="WP_330170506.1">
    <property type="nucleotide sequence ID" value="NZ_CP137080.1"/>
</dbReference>
<gene>
    <name evidence="2" type="ORF">RYJ27_11870</name>
</gene>
<reference evidence="2 3" key="1">
    <citation type="submission" date="2023-10" db="EMBL/GenBank/DDBJ databases">
        <title>Y20.</title>
        <authorList>
            <person name="Zhang G."/>
            <person name="Ding Y."/>
        </authorList>
    </citation>
    <scope>NUCLEOTIDE SEQUENCE [LARGE SCALE GENOMIC DNA]</scope>
    <source>
        <strain evidence="2 3">Y20</strain>
    </source>
</reference>
<dbReference type="AlphaFoldDB" id="A0AAU0MFZ6"/>
<evidence type="ECO:0000313" key="2">
    <source>
        <dbReference type="EMBL" id="WOQ69382.1"/>
    </source>
</evidence>
<sequence length="102" mass="11364">MMAAAMHSGLELTKVDEGCWRVCDGALDDHDPRRVIAFVECRGERAAVLWLRSRAAESIHRSFEEAMAAIERSVSAEAGADRSNRPVPIRHFPPPRRRDAPA</sequence>